<dbReference type="AlphaFoldDB" id="X1IR01"/>
<dbReference type="InterPro" id="IPR036554">
    <property type="entry name" value="GHMP_kinase_C_sf"/>
</dbReference>
<dbReference type="EMBL" id="BARU01038459">
    <property type="protein sequence ID" value="GAH84891.1"/>
    <property type="molecule type" value="Genomic_DNA"/>
</dbReference>
<organism evidence="1">
    <name type="scientific">marine sediment metagenome</name>
    <dbReference type="NCBI Taxonomy" id="412755"/>
    <lineage>
        <taxon>unclassified sequences</taxon>
        <taxon>metagenomes</taxon>
        <taxon>ecological metagenomes</taxon>
    </lineage>
</organism>
<comment type="caution">
    <text evidence="1">The sequence shown here is derived from an EMBL/GenBank/DDBJ whole genome shotgun (WGS) entry which is preliminary data.</text>
</comment>
<protein>
    <submittedName>
        <fullName evidence="1">Uncharacterized protein</fullName>
    </submittedName>
</protein>
<evidence type="ECO:0000313" key="1">
    <source>
        <dbReference type="EMBL" id="GAH84891.1"/>
    </source>
</evidence>
<accession>X1IR01</accession>
<name>X1IR01_9ZZZZ</name>
<feature type="non-terminal residue" evidence="1">
    <location>
        <position position="1"/>
    </location>
</feature>
<reference evidence="1" key="1">
    <citation type="journal article" date="2014" name="Front. Microbiol.">
        <title>High frequency of phylogenetically diverse reductive dehalogenase-homologous genes in deep subseafloor sedimentary metagenomes.</title>
        <authorList>
            <person name="Kawai M."/>
            <person name="Futagami T."/>
            <person name="Toyoda A."/>
            <person name="Takaki Y."/>
            <person name="Nishi S."/>
            <person name="Hori S."/>
            <person name="Arai W."/>
            <person name="Tsubouchi T."/>
            <person name="Morono Y."/>
            <person name="Uchiyama I."/>
            <person name="Ito T."/>
            <person name="Fujiyama A."/>
            <person name="Inagaki F."/>
            <person name="Takami H."/>
        </authorList>
    </citation>
    <scope>NUCLEOTIDE SEQUENCE</scope>
    <source>
        <strain evidence="1">Expedition CK06-06</strain>
    </source>
</reference>
<sequence length="174" mass="19971">IVYDFKLKGFVLGNSMEKKETVDDLVRTKKLTLDAFDNISNIMPGFNQFYTKLEDIQPYLLSLKKEHQKKIVGNIINRDITYKAKELIDKQLSLLKQGENSHIMVEFYQKLAYLLNLHQEQLRDNIQISTNKINKIIANCLSSGALGGKINGSGFFSISYYEYNILKSSINQPV</sequence>
<dbReference type="SUPFAM" id="SSF55060">
    <property type="entry name" value="GHMP Kinase, C-terminal domain"/>
    <property type="match status" value="1"/>
</dbReference>
<dbReference type="Gene3D" id="3.30.70.890">
    <property type="entry name" value="GHMP kinase, C-terminal domain"/>
    <property type="match status" value="1"/>
</dbReference>
<gene>
    <name evidence="1" type="ORF">S03H2_59778</name>
</gene>
<proteinExistence type="predicted"/>